<dbReference type="Proteomes" id="UP000735302">
    <property type="component" value="Unassembled WGS sequence"/>
</dbReference>
<evidence type="ECO:0000313" key="2">
    <source>
        <dbReference type="EMBL" id="GFO48310.1"/>
    </source>
</evidence>
<dbReference type="PROSITE" id="PS51061">
    <property type="entry name" value="R3H"/>
    <property type="match status" value="1"/>
</dbReference>
<organism evidence="2 3">
    <name type="scientific">Plakobranchus ocellatus</name>
    <dbReference type="NCBI Taxonomy" id="259542"/>
    <lineage>
        <taxon>Eukaryota</taxon>
        <taxon>Metazoa</taxon>
        <taxon>Spiralia</taxon>
        <taxon>Lophotrochozoa</taxon>
        <taxon>Mollusca</taxon>
        <taxon>Gastropoda</taxon>
        <taxon>Heterobranchia</taxon>
        <taxon>Euthyneura</taxon>
        <taxon>Panpulmonata</taxon>
        <taxon>Sacoglossa</taxon>
        <taxon>Placobranchoidea</taxon>
        <taxon>Plakobranchidae</taxon>
        <taxon>Plakobranchus</taxon>
    </lineage>
</organism>
<proteinExistence type="predicted"/>
<keyword evidence="3" id="KW-1185">Reference proteome</keyword>
<dbReference type="InterPro" id="IPR001374">
    <property type="entry name" value="R3H_dom"/>
</dbReference>
<sequence>MQPDARPVQSSWKNKPFFVTNLRTAKRFSKPVRQLWLKSIKRFQPLLVLVPLRLNFERSQQHSPRMAAEMPFLPRSRGEKPKRIIRLSVPRKQQKAKY</sequence>
<dbReference type="AlphaFoldDB" id="A0AAV4DVX4"/>
<evidence type="ECO:0000259" key="1">
    <source>
        <dbReference type="PROSITE" id="PS51061"/>
    </source>
</evidence>
<comment type="caution">
    <text evidence="2">The sequence shown here is derived from an EMBL/GenBank/DDBJ whole genome shotgun (WGS) entry which is preliminary data.</text>
</comment>
<gene>
    <name evidence="2" type="ORF">PoB_007481500</name>
</gene>
<protein>
    <recommendedName>
        <fullName evidence="1">R3H domain-containing protein</fullName>
    </recommendedName>
</protein>
<reference evidence="2 3" key="1">
    <citation type="journal article" date="2021" name="Elife">
        <title>Chloroplast acquisition without the gene transfer in kleptoplastic sea slugs, Plakobranchus ocellatus.</title>
        <authorList>
            <person name="Maeda T."/>
            <person name="Takahashi S."/>
            <person name="Yoshida T."/>
            <person name="Shimamura S."/>
            <person name="Takaki Y."/>
            <person name="Nagai Y."/>
            <person name="Toyoda A."/>
            <person name="Suzuki Y."/>
            <person name="Arimoto A."/>
            <person name="Ishii H."/>
            <person name="Satoh N."/>
            <person name="Nishiyama T."/>
            <person name="Hasebe M."/>
            <person name="Maruyama T."/>
            <person name="Minagawa J."/>
            <person name="Obokata J."/>
            <person name="Shigenobu S."/>
        </authorList>
    </citation>
    <scope>NUCLEOTIDE SEQUENCE [LARGE SCALE GENOMIC DNA]</scope>
</reference>
<name>A0AAV4DVX4_9GAST</name>
<accession>A0AAV4DVX4</accession>
<dbReference type="EMBL" id="BLXT01008384">
    <property type="protein sequence ID" value="GFO48310.1"/>
    <property type="molecule type" value="Genomic_DNA"/>
</dbReference>
<feature type="domain" description="R3H" evidence="1">
    <location>
        <begin position="22"/>
        <end position="91"/>
    </location>
</feature>
<evidence type="ECO:0000313" key="3">
    <source>
        <dbReference type="Proteomes" id="UP000735302"/>
    </source>
</evidence>
<dbReference type="GO" id="GO:0003676">
    <property type="term" value="F:nucleic acid binding"/>
    <property type="evidence" value="ECO:0007669"/>
    <property type="project" value="UniProtKB-UniRule"/>
</dbReference>